<protein>
    <submittedName>
        <fullName evidence="2">Uncharacterized protein</fullName>
    </submittedName>
</protein>
<feature type="region of interest" description="Disordered" evidence="1">
    <location>
        <begin position="1"/>
        <end position="54"/>
    </location>
</feature>
<name>A0A1X2ICX2_9FUNG</name>
<feature type="compositionally biased region" description="Low complexity" evidence="1">
    <location>
        <begin position="372"/>
        <end position="412"/>
    </location>
</feature>
<reference evidence="2 3" key="1">
    <citation type="submission" date="2016-07" db="EMBL/GenBank/DDBJ databases">
        <title>Pervasive Adenine N6-methylation of Active Genes in Fungi.</title>
        <authorList>
            <consortium name="DOE Joint Genome Institute"/>
            <person name="Mondo S.J."/>
            <person name="Dannebaum R.O."/>
            <person name="Kuo R.C."/>
            <person name="Labutti K."/>
            <person name="Haridas S."/>
            <person name="Kuo A."/>
            <person name="Salamov A."/>
            <person name="Ahrendt S.R."/>
            <person name="Lipzen A."/>
            <person name="Sullivan W."/>
            <person name="Andreopoulos W.B."/>
            <person name="Clum A."/>
            <person name="Lindquist E."/>
            <person name="Daum C."/>
            <person name="Ramamoorthy G.K."/>
            <person name="Gryganskyi A."/>
            <person name="Culley D."/>
            <person name="Magnuson J.K."/>
            <person name="James T.Y."/>
            <person name="O'Malley M.A."/>
            <person name="Stajich J.E."/>
            <person name="Spatafora J.W."/>
            <person name="Visel A."/>
            <person name="Grigoriev I.V."/>
        </authorList>
    </citation>
    <scope>NUCLEOTIDE SEQUENCE [LARGE SCALE GENOMIC DNA]</scope>
    <source>
        <strain evidence="2 3">NRRL 1336</strain>
    </source>
</reference>
<feature type="compositionally biased region" description="Low complexity" evidence="1">
    <location>
        <begin position="425"/>
        <end position="434"/>
    </location>
</feature>
<dbReference type="Proteomes" id="UP000193560">
    <property type="component" value="Unassembled WGS sequence"/>
</dbReference>
<proteinExistence type="predicted"/>
<feature type="compositionally biased region" description="Acidic residues" evidence="1">
    <location>
        <begin position="812"/>
        <end position="824"/>
    </location>
</feature>
<dbReference type="STRING" id="90262.A0A1X2ICX2"/>
<accession>A0A1X2ICX2</accession>
<feature type="compositionally biased region" description="Basic and acidic residues" evidence="1">
    <location>
        <begin position="898"/>
        <end position="913"/>
    </location>
</feature>
<evidence type="ECO:0000313" key="3">
    <source>
        <dbReference type="Proteomes" id="UP000193560"/>
    </source>
</evidence>
<feature type="compositionally biased region" description="Polar residues" evidence="1">
    <location>
        <begin position="1"/>
        <end position="14"/>
    </location>
</feature>
<dbReference type="OrthoDB" id="18145at2759"/>
<comment type="caution">
    <text evidence="2">The sequence shown here is derived from an EMBL/GenBank/DDBJ whole genome shotgun (WGS) entry which is preliminary data.</text>
</comment>
<feature type="region of interest" description="Disordered" evidence="1">
    <location>
        <begin position="888"/>
        <end position="959"/>
    </location>
</feature>
<dbReference type="EMBL" id="MCGE01000017">
    <property type="protein sequence ID" value="ORZ13292.1"/>
    <property type="molecule type" value="Genomic_DNA"/>
</dbReference>
<feature type="compositionally biased region" description="Basic and acidic residues" evidence="1">
    <location>
        <begin position="936"/>
        <end position="945"/>
    </location>
</feature>
<feature type="region of interest" description="Disordered" evidence="1">
    <location>
        <begin position="372"/>
        <end position="440"/>
    </location>
</feature>
<evidence type="ECO:0000256" key="1">
    <source>
        <dbReference type="SAM" id="MobiDB-lite"/>
    </source>
</evidence>
<feature type="compositionally biased region" description="Basic and acidic residues" evidence="1">
    <location>
        <begin position="788"/>
        <end position="797"/>
    </location>
</feature>
<sequence length="1004" mass="112558">MTPVYGTSPSSSPGLNDAAKEKAMRMTSGETETKNNTNLDTAQQDSTTTVTTPNDSISSFDSEFVHHRQAVRTRNFDKAIQSFVLLQSNFMDNTIFQDYLIEVASNIHPSKDTELSGFFSALPCLLQSDIVEYVKDRSDDLQGFQVMFDYIQAYPRHAYKYMTLAIQILIQTTRIGTHEEKNKYAHLLVADLFPRLCKQRLLLTYSDSQPSVKSTESKHYIIIPVTLFEAYISTGQQYYIGKRQWDGLTKFTCMMVSSCGYNGFEQLNTVSHTIRFQYLREHRHKVRIDDDLTPQSTAAMTGAEKNGRNTPTKDDTAQLIVSATLMCEYMATVSQFVSFGYDYYKSVCGEDDTQLSSTLEKTCLIPICALKSSSSSSSSRGSDSGFGVGLSTTTATSTSPTASPARSANTTPVTEGNRKRHIEDSSASPSSNSNEPCQKKMKVETKIGINDDRGQGLSAECMQGVDQALQILSKAADCLRHLVDLWQWATLTSSNHDKMKSWETELDRIIDNYRLPFDTKNAILLLQSDLALSLPSVPGNLAKALELSQTICDRIEVERRKDKSTTPSKTDSPELNIPFMFAFRVLYSIAVIYLLVGSIQQSTLEIAIILSVFPIPAELGEQAFITDEVDCNTISTVFQDHEFGLMRVNQVGLVARCIKHLVVSLDSESGQKGGMASIDAAMRWDEKAGNMIVLMQYGWPYWSSRTGMWNKLLQRIKEKGTFKNREFLEYIYVEDVLKVIQSIHESKSATLDIIPPEFALRASYRHLVAPHTYSSTMTSPSPAPSQHGNHDNQHTKNAESVSPAAVTRPTENEEEDEDDDENNDATEKPSGGMLAPPPTYQPSFANQILPNMSMSPSWYAASTQKNAYTSWMSPSFYYSRPATSVVLPKKRKRPNSKHYQDDHDEEKPRNEHEYEPEDDIGPQSPPPGSSSNSSRQRPEVGDRPSDQILATSTNTLPPFVPRDIVSRCLDYRLRRYSPKVTPQRMRHVLQNFLKNMVLKGSEET</sequence>
<keyword evidence="3" id="KW-1185">Reference proteome</keyword>
<feature type="region of interest" description="Disordered" evidence="1">
    <location>
        <begin position="772"/>
        <end position="847"/>
    </location>
</feature>
<dbReference type="AlphaFoldDB" id="A0A1X2ICX2"/>
<gene>
    <name evidence="2" type="ORF">BCR42DRAFT_483502</name>
</gene>
<feature type="compositionally biased region" description="Polar residues" evidence="1">
    <location>
        <begin position="28"/>
        <end position="46"/>
    </location>
</feature>
<evidence type="ECO:0000313" key="2">
    <source>
        <dbReference type="EMBL" id="ORZ13292.1"/>
    </source>
</evidence>
<organism evidence="2 3">
    <name type="scientific">Absidia repens</name>
    <dbReference type="NCBI Taxonomy" id="90262"/>
    <lineage>
        <taxon>Eukaryota</taxon>
        <taxon>Fungi</taxon>
        <taxon>Fungi incertae sedis</taxon>
        <taxon>Mucoromycota</taxon>
        <taxon>Mucoromycotina</taxon>
        <taxon>Mucoromycetes</taxon>
        <taxon>Mucorales</taxon>
        <taxon>Cunninghamellaceae</taxon>
        <taxon>Absidia</taxon>
    </lineage>
</organism>